<name>A0A917F4A5_9MICO</name>
<proteinExistence type="predicted"/>
<sequence length="161" mass="17908">MQTLYLAWGSKRALLRGYVEDALSGSAATPAQAAEHFSSDMSPIRRLHELASLVTDIAARASLGWTLYRDAAAIDPEIASDWNELQLLRHQLFTTIVSAIPDEALTPGLTRETAVDTAWALASPETFELLCHRLSYSLDDFRDWLSRTLPRALLAFPQDHN</sequence>
<dbReference type="AlphaFoldDB" id="A0A917F4A5"/>
<evidence type="ECO:0000313" key="2">
    <source>
        <dbReference type="Proteomes" id="UP000598775"/>
    </source>
</evidence>
<protein>
    <recommendedName>
        <fullName evidence="3">TetR family transcriptional regulator</fullName>
    </recommendedName>
</protein>
<comment type="caution">
    <text evidence="1">The sequence shown here is derived from an EMBL/GenBank/DDBJ whole genome shotgun (WGS) entry which is preliminary data.</text>
</comment>
<keyword evidence="2" id="KW-1185">Reference proteome</keyword>
<evidence type="ECO:0008006" key="3">
    <source>
        <dbReference type="Google" id="ProtNLM"/>
    </source>
</evidence>
<organism evidence="1 2">
    <name type="scientific">Subtercola lobariae</name>
    <dbReference type="NCBI Taxonomy" id="1588641"/>
    <lineage>
        <taxon>Bacteria</taxon>
        <taxon>Bacillati</taxon>
        <taxon>Actinomycetota</taxon>
        <taxon>Actinomycetes</taxon>
        <taxon>Micrococcales</taxon>
        <taxon>Microbacteriaceae</taxon>
        <taxon>Subtercola</taxon>
    </lineage>
</organism>
<reference evidence="1 2" key="1">
    <citation type="journal article" date="2014" name="Int. J. Syst. Evol. Microbiol.">
        <title>Complete genome sequence of Corynebacterium casei LMG S-19264T (=DSM 44701T), isolated from a smear-ripened cheese.</title>
        <authorList>
            <consortium name="US DOE Joint Genome Institute (JGI-PGF)"/>
            <person name="Walter F."/>
            <person name="Albersmeier A."/>
            <person name="Kalinowski J."/>
            <person name="Ruckert C."/>
        </authorList>
    </citation>
    <scope>NUCLEOTIDE SEQUENCE [LARGE SCALE GENOMIC DNA]</scope>
    <source>
        <strain evidence="1 2">CGMCC 1.12976</strain>
    </source>
</reference>
<gene>
    <name evidence="1" type="ORF">GCM10011399_37430</name>
</gene>
<dbReference type="Proteomes" id="UP000598775">
    <property type="component" value="Unassembled WGS sequence"/>
</dbReference>
<dbReference type="EMBL" id="BMGP01000009">
    <property type="protein sequence ID" value="GGF41251.1"/>
    <property type="molecule type" value="Genomic_DNA"/>
</dbReference>
<evidence type="ECO:0000313" key="1">
    <source>
        <dbReference type="EMBL" id="GGF41251.1"/>
    </source>
</evidence>
<accession>A0A917F4A5</accession>